<dbReference type="InterPro" id="IPR052906">
    <property type="entry name" value="Type_IV_Methyl-Rstrct_Enzyme"/>
</dbReference>
<keyword evidence="3" id="KW-1185">Reference proteome</keyword>
<evidence type="ECO:0000313" key="3">
    <source>
        <dbReference type="Proteomes" id="UP001626536"/>
    </source>
</evidence>
<dbReference type="InterPro" id="IPR007560">
    <property type="entry name" value="Restrct_endonuc_IV_Mrr"/>
</dbReference>
<feature type="domain" description="Restriction endonuclease type IV Mrr" evidence="1">
    <location>
        <begin position="401"/>
        <end position="514"/>
    </location>
</feature>
<keyword evidence="2" id="KW-0540">Nuclease</keyword>
<accession>A0ABZ0HTW1</accession>
<dbReference type="EMBL" id="CP136862">
    <property type="protein sequence ID" value="WOJ90355.1"/>
    <property type="molecule type" value="Genomic_DNA"/>
</dbReference>
<protein>
    <submittedName>
        <fullName evidence="2">Restriction endonuclease</fullName>
    </submittedName>
</protein>
<keyword evidence="2" id="KW-0378">Hydrolase</keyword>
<dbReference type="SUPFAM" id="SSF52980">
    <property type="entry name" value="Restriction endonuclease-like"/>
    <property type="match status" value="1"/>
</dbReference>
<proteinExistence type="predicted"/>
<evidence type="ECO:0000313" key="2">
    <source>
        <dbReference type="EMBL" id="WOJ90355.1"/>
    </source>
</evidence>
<dbReference type="PANTHER" id="PTHR30015:SF7">
    <property type="entry name" value="TYPE IV METHYL-DIRECTED RESTRICTION ENZYME ECOKMRR"/>
    <property type="match status" value="1"/>
</dbReference>
<sequence>MYQIEIRHDELNRYRVITGRDSRIVEEKARVQRSVWAQQWAEKEERNKWLFSREKKKDEAVKRTAECHEITSQLENILTSCIESKNEVEWEKLKSYGVFDQVAPVKPIFPDFPLEPEFVLKLSFSERLIPFLRRRAEREAHLQLKAQQMRWEQECESLRQRAAVATASYDSRQRIWQTARDKFEDARLENNDAVDDLCARYNGGDPTAIEEYCDIVLSNSEYPDCFPRDWMTSFDSESAILVVEFRLPSLADMPTVKEVKYIASRDVLEEVRLKENFIRSLYDSVAYQVCLRTLHELFSADKIKVIKSIVFNGWVNYIDIANGQKTQACIITVQALAEQFREINLSAVDPKACFRSLKGIGSTKLHTMVPVQPVLKLNRTDHRFIASIDVVSRLEEGTNLAAIGWEEFEHLIRDIFEREFSNSGGEVKVTQASRDGGVDAIAFDPDPIRGGKIVIQAKRYTNTVGVSAVRDLYGTVVNEGATKGILVTTSNFGPDAYNFAKDKPLTLMDGNNLLFLLSKHGHQAHIDLVAAKKLGVSLLRSVSGQ</sequence>
<dbReference type="PANTHER" id="PTHR30015">
    <property type="entry name" value="MRR RESTRICTION SYSTEM PROTEIN"/>
    <property type="match status" value="1"/>
</dbReference>
<dbReference type="Proteomes" id="UP001626536">
    <property type="component" value="Chromosome"/>
</dbReference>
<dbReference type="GO" id="GO:0004519">
    <property type="term" value="F:endonuclease activity"/>
    <property type="evidence" value="ECO:0007669"/>
    <property type="project" value="UniProtKB-KW"/>
</dbReference>
<dbReference type="Gene3D" id="3.40.1350.10">
    <property type="match status" value="1"/>
</dbReference>
<keyword evidence="2" id="KW-0255">Endonuclease</keyword>
<dbReference type="InterPro" id="IPR011335">
    <property type="entry name" value="Restrct_endonuc-II-like"/>
</dbReference>
<organism evidence="2 3">
    <name type="scientific">Methylocapsa polymorpha</name>
    <dbReference type="NCBI Taxonomy" id="3080828"/>
    <lineage>
        <taxon>Bacteria</taxon>
        <taxon>Pseudomonadati</taxon>
        <taxon>Pseudomonadota</taxon>
        <taxon>Alphaproteobacteria</taxon>
        <taxon>Hyphomicrobiales</taxon>
        <taxon>Beijerinckiaceae</taxon>
        <taxon>Methylocapsa</taxon>
    </lineage>
</organism>
<dbReference type="RefSeq" id="WP_407339802.1">
    <property type="nucleotide sequence ID" value="NZ_CP136862.1"/>
</dbReference>
<dbReference type="Pfam" id="PF04471">
    <property type="entry name" value="Mrr_cat"/>
    <property type="match status" value="1"/>
</dbReference>
<reference evidence="2 3" key="1">
    <citation type="submission" date="2023-10" db="EMBL/GenBank/DDBJ databases">
        <title>Novel methanotroph of the genus Methylocapsa from a subarctic wetland.</title>
        <authorList>
            <person name="Belova S.E."/>
            <person name="Oshkin I.Y."/>
            <person name="Miroshnikov K."/>
            <person name="Dedysh S.N."/>
        </authorList>
    </citation>
    <scope>NUCLEOTIDE SEQUENCE [LARGE SCALE GENOMIC DNA]</scope>
    <source>
        <strain evidence="2 3">RX1</strain>
    </source>
</reference>
<evidence type="ECO:0000259" key="1">
    <source>
        <dbReference type="Pfam" id="PF04471"/>
    </source>
</evidence>
<gene>
    <name evidence="2" type="ORF">RZS28_03375</name>
</gene>
<dbReference type="InterPro" id="IPR011856">
    <property type="entry name" value="tRNA_endonuc-like_dom_sf"/>
</dbReference>
<name>A0ABZ0HTW1_9HYPH</name>